<protein>
    <submittedName>
        <fullName evidence="3">DUF305 domain-containing protein</fullName>
    </submittedName>
</protein>
<keyword evidence="4" id="KW-1185">Reference proteome</keyword>
<reference evidence="3" key="1">
    <citation type="journal article" date="2015" name="ISME J.">
        <title>Draft Genome Sequence of Streptomyces incarnatus NRRL8089, which Produces the Nucleoside Antibiotic Sinefungin.</title>
        <authorList>
            <person name="Oshima K."/>
            <person name="Hattori M."/>
            <person name="Shimizu H."/>
            <person name="Fukuda K."/>
            <person name="Nemoto M."/>
            <person name="Inagaki K."/>
            <person name="Tamura T."/>
        </authorList>
    </citation>
    <scope>NUCLEOTIDE SEQUENCE</scope>
    <source>
        <strain evidence="3">FACHB-1277</strain>
    </source>
</reference>
<organism evidence="3 4">
    <name type="scientific">Pseudanabaena cinerea FACHB-1277</name>
    <dbReference type="NCBI Taxonomy" id="2949581"/>
    <lineage>
        <taxon>Bacteria</taxon>
        <taxon>Bacillati</taxon>
        <taxon>Cyanobacteriota</taxon>
        <taxon>Cyanophyceae</taxon>
        <taxon>Pseudanabaenales</taxon>
        <taxon>Pseudanabaenaceae</taxon>
        <taxon>Pseudanabaena</taxon>
        <taxon>Pseudanabaena cinerea</taxon>
    </lineage>
</organism>
<reference evidence="3" key="2">
    <citation type="submission" date="2020-08" db="EMBL/GenBank/DDBJ databases">
        <authorList>
            <person name="Chen M."/>
            <person name="Teng W."/>
            <person name="Zhao L."/>
            <person name="Hu C."/>
            <person name="Zhou Y."/>
            <person name="Han B."/>
            <person name="Song L."/>
            <person name="Shu W."/>
        </authorList>
    </citation>
    <scope>NUCLEOTIDE SEQUENCE</scope>
    <source>
        <strain evidence="3">FACHB-1277</strain>
    </source>
</reference>
<dbReference type="InterPro" id="IPR012347">
    <property type="entry name" value="Ferritin-like"/>
</dbReference>
<feature type="domain" description="DUF305" evidence="2">
    <location>
        <begin position="81"/>
        <end position="230"/>
    </location>
</feature>
<keyword evidence="1" id="KW-0732">Signal</keyword>
<dbReference type="PANTHER" id="PTHR36933:SF1">
    <property type="entry name" value="SLL0788 PROTEIN"/>
    <property type="match status" value="1"/>
</dbReference>
<feature type="chain" id="PRO_5036929766" evidence="1">
    <location>
        <begin position="29"/>
        <end position="237"/>
    </location>
</feature>
<dbReference type="EMBL" id="JACJPY010000004">
    <property type="protein sequence ID" value="MBD2148977.1"/>
    <property type="molecule type" value="Genomic_DNA"/>
</dbReference>
<dbReference type="Pfam" id="PF03713">
    <property type="entry name" value="DUF305"/>
    <property type="match status" value="1"/>
</dbReference>
<dbReference type="RefSeq" id="WP_190349317.1">
    <property type="nucleotide sequence ID" value="NZ_JACJPY010000004.1"/>
</dbReference>
<dbReference type="Gene3D" id="1.20.1260.10">
    <property type="match status" value="2"/>
</dbReference>
<sequence length="237" mass="26456">MLSTLLFTARGRFVSALLILAATSANLAACTASNTQISAETPNPVAIKIENQAGKSTPINHSGGMMSHDSMDLGVADAEYDLRFIDGMTPHHQGAIAMAQDVLKNSQRPELRKLANEIIAAQEKEIAQMGEWRKAWYPKAGDKLVMWHEDMKHSMEMSPEFRKNMMMTMDLGSADAQFDLRFIEAMIPHHEGALVMAKDAIAKSKRPEIQKLAQEILDSQKAEIEQMQAWRKAWYGK</sequence>
<feature type="signal peptide" evidence="1">
    <location>
        <begin position="1"/>
        <end position="28"/>
    </location>
</feature>
<comment type="caution">
    <text evidence="3">The sequence shown here is derived from an EMBL/GenBank/DDBJ whole genome shotgun (WGS) entry which is preliminary data.</text>
</comment>
<evidence type="ECO:0000313" key="3">
    <source>
        <dbReference type="EMBL" id="MBD2148977.1"/>
    </source>
</evidence>
<proteinExistence type="predicted"/>
<evidence type="ECO:0000259" key="2">
    <source>
        <dbReference type="Pfam" id="PF03713"/>
    </source>
</evidence>
<dbReference type="Proteomes" id="UP000631421">
    <property type="component" value="Unassembled WGS sequence"/>
</dbReference>
<gene>
    <name evidence="3" type="ORF">H6F44_02375</name>
</gene>
<dbReference type="PANTHER" id="PTHR36933">
    <property type="entry name" value="SLL0788 PROTEIN"/>
    <property type="match status" value="1"/>
</dbReference>
<evidence type="ECO:0000256" key="1">
    <source>
        <dbReference type="SAM" id="SignalP"/>
    </source>
</evidence>
<accession>A0A926URJ2</accession>
<dbReference type="AlphaFoldDB" id="A0A926URJ2"/>
<evidence type="ECO:0000313" key="4">
    <source>
        <dbReference type="Proteomes" id="UP000631421"/>
    </source>
</evidence>
<name>A0A926URJ2_9CYAN</name>
<dbReference type="InterPro" id="IPR005183">
    <property type="entry name" value="DUF305_CopM-like"/>
</dbReference>